<accession>A0A428WCH5</accession>
<dbReference type="AlphaFoldDB" id="A0A428WCH5"/>
<sequence length="83" mass="9027">MGGARLRVLRVISRPRGADDVGYQMIARPLLGRLEAVRGQVELVVLRPPTLEALVETLQAARAVGTRSRSCTSTAVVCWPVRC</sequence>
<proteinExistence type="predicted"/>
<protein>
    <submittedName>
        <fullName evidence="1">Uncharacterized protein</fullName>
    </submittedName>
</protein>
<reference evidence="1 2" key="1">
    <citation type="submission" date="2018-05" db="EMBL/GenBank/DDBJ databases">
        <title>Evolution of GPA BGCs.</title>
        <authorList>
            <person name="Waglechner N."/>
            <person name="Wright G.D."/>
        </authorList>
    </citation>
    <scope>NUCLEOTIDE SEQUENCE [LARGE SCALE GENOMIC DNA]</scope>
    <source>
        <strain evidence="1 2">DSM 5908</strain>
    </source>
</reference>
<comment type="caution">
    <text evidence="1">The sequence shown here is derived from an EMBL/GenBank/DDBJ whole genome shotgun (WGS) entry which is preliminary data.</text>
</comment>
<dbReference type="EMBL" id="QHHU01000038">
    <property type="protein sequence ID" value="RSM40763.1"/>
    <property type="molecule type" value="Genomic_DNA"/>
</dbReference>
<organism evidence="1 2">
    <name type="scientific">Amycolatopsis balhimycina DSM 5908</name>
    <dbReference type="NCBI Taxonomy" id="1081091"/>
    <lineage>
        <taxon>Bacteria</taxon>
        <taxon>Bacillati</taxon>
        <taxon>Actinomycetota</taxon>
        <taxon>Actinomycetes</taxon>
        <taxon>Pseudonocardiales</taxon>
        <taxon>Pseudonocardiaceae</taxon>
        <taxon>Amycolatopsis</taxon>
    </lineage>
</organism>
<name>A0A428WCH5_AMYBA</name>
<evidence type="ECO:0000313" key="1">
    <source>
        <dbReference type="EMBL" id="RSM40763.1"/>
    </source>
</evidence>
<dbReference type="OrthoDB" id="135224at2"/>
<keyword evidence="2" id="KW-1185">Reference proteome</keyword>
<evidence type="ECO:0000313" key="2">
    <source>
        <dbReference type="Proteomes" id="UP000286716"/>
    </source>
</evidence>
<gene>
    <name evidence="1" type="ORF">DMA12_26475</name>
</gene>
<dbReference type="RefSeq" id="WP_020640075.1">
    <property type="nucleotide sequence ID" value="NZ_QHHU01000038.1"/>
</dbReference>
<dbReference type="Proteomes" id="UP000286716">
    <property type="component" value="Unassembled WGS sequence"/>
</dbReference>